<dbReference type="AlphaFoldDB" id="A0A6A4VJU4"/>
<comment type="caution">
    <text evidence="1">The sequence shown here is derived from an EMBL/GenBank/DDBJ whole genome shotgun (WGS) entry which is preliminary data.</text>
</comment>
<accession>A0A6A4VJU4</accession>
<reference evidence="1 2" key="1">
    <citation type="submission" date="2019-07" db="EMBL/GenBank/DDBJ databases">
        <title>Draft genome assembly of a fouling barnacle, Amphibalanus amphitrite (Darwin, 1854): The first reference genome for Thecostraca.</title>
        <authorList>
            <person name="Kim W."/>
        </authorList>
    </citation>
    <scope>NUCLEOTIDE SEQUENCE [LARGE SCALE GENOMIC DNA]</scope>
    <source>
        <strain evidence="1">SNU_AA5</strain>
        <tissue evidence="1">Soma without cirri and trophi</tissue>
    </source>
</reference>
<gene>
    <name evidence="1" type="primary">YAE1D1</name>
    <name evidence="1" type="ORF">FJT64_000905</name>
</gene>
<dbReference type="Proteomes" id="UP000440578">
    <property type="component" value="Unassembled WGS sequence"/>
</dbReference>
<evidence type="ECO:0000313" key="1">
    <source>
        <dbReference type="EMBL" id="KAF0293329.1"/>
    </source>
</evidence>
<dbReference type="EMBL" id="VIIS01001753">
    <property type="protein sequence ID" value="KAF0293329.1"/>
    <property type="molecule type" value="Genomic_DNA"/>
</dbReference>
<name>A0A6A4VJU4_AMPAM</name>
<organism evidence="1 2">
    <name type="scientific">Amphibalanus amphitrite</name>
    <name type="common">Striped barnacle</name>
    <name type="synonym">Balanus amphitrite</name>
    <dbReference type="NCBI Taxonomy" id="1232801"/>
    <lineage>
        <taxon>Eukaryota</taxon>
        <taxon>Metazoa</taxon>
        <taxon>Ecdysozoa</taxon>
        <taxon>Arthropoda</taxon>
        <taxon>Crustacea</taxon>
        <taxon>Multicrustacea</taxon>
        <taxon>Cirripedia</taxon>
        <taxon>Thoracica</taxon>
        <taxon>Thoracicalcarea</taxon>
        <taxon>Balanomorpha</taxon>
        <taxon>Balanoidea</taxon>
        <taxon>Balanidae</taxon>
        <taxon>Amphibalaninae</taxon>
        <taxon>Amphibalanus</taxon>
    </lineage>
</organism>
<protein>
    <submittedName>
        <fullName evidence="1">Yae1 domain-containing protein 1</fullName>
    </submittedName>
</protein>
<evidence type="ECO:0000313" key="2">
    <source>
        <dbReference type="Proteomes" id="UP000440578"/>
    </source>
</evidence>
<dbReference type="PANTHER" id="PTHR18829">
    <property type="entry name" value="PROTEIN YAE1 HOMOLOG"/>
    <property type="match status" value="1"/>
</dbReference>
<dbReference type="InterPro" id="IPR038881">
    <property type="entry name" value="Yae1-like"/>
</dbReference>
<sequence length="147" mass="16880">MEDGADDSALLELERKDWQKAQRRLLTDAYREGRSDGEESNLQQHFDVGYKDGLERVWPIAQLRGRLCAAIAVSHLREDRPELTEQAGESVSQLTELERKLGVQRRCGEEDQADISAPALRRRGGARADWWDRGLNQRVTQLQNYEC</sequence>
<keyword evidence="2" id="KW-1185">Reference proteome</keyword>
<proteinExistence type="predicted"/>
<dbReference type="PANTHER" id="PTHR18829:SF0">
    <property type="entry name" value="PROTEIN YAE1 HOMOLOG"/>
    <property type="match status" value="1"/>
</dbReference>